<sequence length="171" mass="18147">MHRAATYQAIICRKFAVVVPGRLDQQHIQYTHQLRGVLGPSSTAPHAARGHLAPAGPHGLPAALPQQQTDPAAHPSPSPSPGPDQAIPPKSRRRSACGGGDSGVRKPECSGRHSLYQDWSGRAGLGAEEGTVVAQAADAGLTWNELDCLGATLAPLCWQYGLWATIWQIRE</sequence>
<evidence type="ECO:0000313" key="3">
    <source>
        <dbReference type="Proteomes" id="UP001043456"/>
    </source>
</evidence>
<feature type="compositionally biased region" description="Low complexity" evidence="1">
    <location>
        <begin position="50"/>
        <end position="65"/>
    </location>
</feature>
<dbReference type="RefSeq" id="XP_043152312.1">
    <property type="nucleotide sequence ID" value="XM_043296377.1"/>
</dbReference>
<name>A0A9P3EQG3_9EURO</name>
<dbReference type="Proteomes" id="UP001043456">
    <property type="component" value="Unassembled WGS sequence"/>
</dbReference>
<gene>
    <name evidence="2" type="ORF">Asppvi_000064</name>
</gene>
<dbReference type="AlphaFoldDB" id="A0A9P3EQG3"/>
<accession>A0A9P3EQG3</accession>
<organism evidence="2 3">
    <name type="scientific">Aspergillus pseudoviridinutans</name>
    <dbReference type="NCBI Taxonomy" id="1517512"/>
    <lineage>
        <taxon>Eukaryota</taxon>
        <taxon>Fungi</taxon>
        <taxon>Dikarya</taxon>
        <taxon>Ascomycota</taxon>
        <taxon>Pezizomycotina</taxon>
        <taxon>Eurotiomycetes</taxon>
        <taxon>Eurotiomycetidae</taxon>
        <taxon>Eurotiales</taxon>
        <taxon>Aspergillaceae</taxon>
        <taxon>Aspergillus</taxon>
        <taxon>Aspergillus subgen. Fumigati</taxon>
    </lineage>
</organism>
<evidence type="ECO:0000313" key="2">
    <source>
        <dbReference type="EMBL" id="GIJ81565.1"/>
    </source>
</evidence>
<dbReference type="GeneID" id="66998677"/>
<proteinExistence type="predicted"/>
<comment type="caution">
    <text evidence="2">The sequence shown here is derived from an EMBL/GenBank/DDBJ whole genome shotgun (WGS) entry which is preliminary data.</text>
</comment>
<dbReference type="EMBL" id="BHVY01000001">
    <property type="protein sequence ID" value="GIJ81565.1"/>
    <property type="molecule type" value="Genomic_DNA"/>
</dbReference>
<reference evidence="2 3" key="1">
    <citation type="submission" date="2018-10" db="EMBL/GenBank/DDBJ databases">
        <title>Pan-genome distribution and transcriptional activeness of fungal secondary metabolism genes in Aspergillus section Fumigati.</title>
        <authorList>
            <person name="Takahashi H."/>
            <person name="Umemura M."/>
            <person name="Ninomiya A."/>
            <person name="Kusuya Y."/>
            <person name="Urayama S."/>
            <person name="Shimizu M."/>
            <person name="Watanabe A."/>
            <person name="Kamei K."/>
            <person name="Yaguchi T."/>
            <person name="Hagiwara D."/>
        </authorList>
    </citation>
    <scope>NUCLEOTIDE SEQUENCE [LARGE SCALE GENOMIC DNA]</scope>
    <source>
        <strain evidence="2 3">IFM 55266</strain>
    </source>
</reference>
<evidence type="ECO:0000256" key="1">
    <source>
        <dbReference type="SAM" id="MobiDB-lite"/>
    </source>
</evidence>
<protein>
    <submittedName>
        <fullName evidence="2">Uncharacterized protein</fullName>
    </submittedName>
</protein>
<keyword evidence="3" id="KW-1185">Reference proteome</keyword>
<feature type="region of interest" description="Disordered" evidence="1">
    <location>
        <begin position="39"/>
        <end position="111"/>
    </location>
</feature>